<feature type="compositionally biased region" description="Low complexity" evidence="3">
    <location>
        <begin position="897"/>
        <end position="912"/>
    </location>
</feature>
<feature type="compositionally biased region" description="Polar residues" evidence="3">
    <location>
        <begin position="451"/>
        <end position="474"/>
    </location>
</feature>
<dbReference type="InterPro" id="IPR007587">
    <property type="entry name" value="SAPS"/>
</dbReference>
<dbReference type="OMA" id="HAYIACE"/>
<reference evidence="4 5" key="1">
    <citation type="submission" date="2015-04" db="EMBL/GenBank/DDBJ databases">
        <authorList>
            <person name="Syromyatnikov M.Y."/>
            <person name="Popov V.N."/>
        </authorList>
    </citation>
    <scope>NUCLEOTIDE SEQUENCE [LARGE SCALE GENOMIC DNA]</scope>
    <source>
        <strain evidence="4">WF-38-12</strain>
    </source>
</reference>
<dbReference type="OrthoDB" id="295029at2759"/>
<feature type="compositionally biased region" description="Acidic residues" evidence="3">
    <location>
        <begin position="873"/>
        <end position="888"/>
    </location>
</feature>
<gene>
    <name evidence="4" type="ORF">PISL3812_01944</name>
</gene>
<feature type="region of interest" description="Disordered" evidence="3">
    <location>
        <begin position="439"/>
        <end position="486"/>
    </location>
</feature>
<evidence type="ECO:0000256" key="1">
    <source>
        <dbReference type="ARBA" id="ARBA00006180"/>
    </source>
</evidence>
<proteinExistence type="inferred from homology"/>
<feature type="region of interest" description="Disordered" evidence="3">
    <location>
        <begin position="867"/>
        <end position="922"/>
    </location>
</feature>
<feature type="region of interest" description="Disordered" evidence="3">
    <location>
        <begin position="69"/>
        <end position="106"/>
    </location>
</feature>
<accession>A0A0U1LNH1</accession>
<dbReference type="GO" id="GO:0019903">
    <property type="term" value="F:protein phosphatase binding"/>
    <property type="evidence" value="ECO:0007669"/>
    <property type="project" value="InterPro"/>
</dbReference>
<dbReference type="Proteomes" id="UP000054383">
    <property type="component" value="Unassembled WGS sequence"/>
</dbReference>
<dbReference type="EMBL" id="CVMT01000002">
    <property type="protein sequence ID" value="CRG84741.1"/>
    <property type="molecule type" value="Genomic_DNA"/>
</dbReference>
<feature type="compositionally biased region" description="Polar residues" evidence="3">
    <location>
        <begin position="569"/>
        <end position="586"/>
    </location>
</feature>
<evidence type="ECO:0000256" key="2">
    <source>
        <dbReference type="ARBA" id="ARBA00023306"/>
    </source>
</evidence>
<dbReference type="GO" id="GO:0005634">
    <property type="term" value="C:nucleus"/>
    <property type="evidence" value="ECO:0007669"/>
    <property type="project" value="TreeGrafter"/>
</dbReference>
<feature type="compositionally biased region" description="Acidic residues" evidence="3">
    <location>
        <begin position="1093"/>
        <end position="1107"/>
    </location>
</feature>
<evidence type="ECO:0000256" key="3">
    <source>
        <dbReference type="SAM" id="MobiDB-lite"/>
    </source>
</evidence>
<feature type="compositionally biased region" description="Low complexity" evidence="3">
    <location>
        <begin position="611"/>
        <end position="628"/>
    </location>
</feature>
<dbReference type="PANTHER" id="PTHR12634">
    <property type="entry name" value="SIT4 YEAST -ASSOCIATING PROTEIN-RELATED"/>
    <property type="match status" value="1"/>
</dbReference>
<dbReference type="Pfam" id="PF04499">
    <property type="entry name" value="SAPS"/>
    <property type="match status" value="1"/>
</dbReference>
<dbReference type="STRING" id="28573.A0A0U1LNH1"/>
<evidence type="ECO:0000313" key="5">
    <source>
        <dbReference type="Proteomes" id="UP000054383"/>
    </source>
</evidence>
<organism evidence="4 5">
    <name type="scientific">Talaromyces islandicus</name>
    <name type="common">Penicillium islandicum</name>
    <dbReference type="NCBI Taxonomy" id="28573"/>
    <lineage>
        <taxon>Eukaryota</taxon>
        <taxon>Fungi</taxon>
        <taxon>Dikarya</taxon>
        <taxon>Ascomycota</taxon>
        <taxon>Pezizomycotina</taxon>
        <taxon>Eurotiomycetes</taxon>
        <taxon>Eurotiomycetidae</taxon>
        <taxon>Eurotiales</taxon>
        <taxon>Trichocomaceae</taxon>
        <taxon>Talaromyces</taxon>
        <taxon>Talaromyces sect. Islandici</taxon>
    </lineage>
</organism>
<evidence type="ECO:0000313" key="4">
    <source>
        <dbReference type="EMBL" id="CRG84741.1"/>
    </source>
</evidence>
<dbReference type="GO" id="GO:0005829">
    <property type="term" value="C:cytosol"/>
    <property type="evidence" value="ECO:0007669"/>
    <property type="project" value="TreeGrafter"/>
</dbReference>
<feature type="region of interest" description="Disordered" evidence="3">
    <location>
        <begin position="936"/>
        <end position="960"/>
    </location>
</feature>
<feature type="compositionally biased region" description="Basic and acidic residues" evidence="3">
    <location>
        <begin position="96"/>
        <end position="106"/>
    </location>
</feature>
<feature type="compositionally biased region" description="Polar residues" evidence="3">
    <location>
        <begin position="533"/>
        <end position="543"/>
    </location>
</feature>
<dbReference type="GO" id="GO:0019888">
    <property type="term" value="F:protein phosphatase regulator activity"/>
    <property type="evidence" value="ECO:0007669"/>
    <property type="project" value="TreeGrafter"/>
</dbReference>
<name>A0A0U1LNH1_TALIS</name>
<feature type="compositionally biased region" description="Polar residues" evidence="3">
    <location>
        <begin position="944"/>
        <end position="954"/>
    </location>
</feature>
<protein>
    <submittedName>
        <fullName evidence="4">SIT4-associating protein SAP185</fullName>
    </submittedName>
</protein>
<feature type="region of interest" description="Disordered" evidence="3">
    <location>
        <begin position="974"/>
        <end position="1121"/>
    </location>
</feature>
<feature type="region of interest" description="Disordered" evidence="3">
    <location>
        <begin position="569"/>
        <end position="628"/>
    </location>
</feature>
<dbReference type="AlphaFoldDB" id="A0A0U1LNH1"/>
<feature type="region of interest" description="Disordered" evidence="3">
    <location>
        <begin position="533"/>
        <end position="556"/>
    </location>
</feature>
<keyword evidence="2" id="KW-0131">Cell cycle</keyword>
<comment type="similarity">
    <text evidence="1">Belongs to the SAPS family.</text>
</comment>
<sequence>MFWRFGGYATISTVDTLLDKPDVSLEELLDEAELISELKQHNTKLIEYLREDHILKRLMEYVVAPPLVNEDDEDDDAADKPDTAASKQGDEEPSEEKEKHDLLDPEDLDRAEKQRSKFAYIACEILSSETWSILESIMINEAYLRDFWDFMKRPAPLDSLQAGYFTKVNEVLFDKKTEEMLEFFKSLPGIVPCILRHVDNPMTMDLLLKIISLEKVEGGQGIVDWLKDQDLIPTLLSFISSDYPTSVQTSAGDFLKAIITISANATQSEQPCIGPNSLTRQLVSAQCVEQLIGLMLQGGNSLTVGVGIVIEVIRKNNSDYDPETAGGPDAPPSIYDPIYLGTLLRLFSTHIPDFMALIVSSKHSKIVDGQATMVDRGQLKASWGNNIEPLGFDRFKTCELMAELLHCSNMGLLNEIGSEEYIRQRDAEREMLVKQGAFDMNGDHESDADYNENTGDFGQDSTTESQSKALNAANTGDDDGFEDVSSSGVLVEGTDAAARNTNAAAQQSEEQSQPPGLHIEDSIVEETLNDLSGSSKIETSTPVEPSVGPLSPTETDVTEKVGEISLGNQSSAVNIPTGATSQQSPPVLSPHSEDTPAPLFAPSQEGQDVQPAPETTSTGTPAGTETPAIAESTPIEDEYAPQIQYDAPGQPVVGDFLKIQFVEHKVVPTILGFFFRFPWNNFLHNVVYDVVQQVFNGPMDRGFNRSLAIDLFDTGSITERIVEGQRCSDESQATRNMRLGYMGHLTLIAEEVVKFTERHPPEVLSQTVMDRVLHNDWIEYVERTLSETRERDNAILGGVRPDIMGHRQAVMNAVGTAQGLTGSNALANAGLNGGGGNGYSFENFDSMTHGSASSGAFGLGGSSSLLSGFGSSSDDEDEDMEDQDDEDLKDTTDSTAGSGSENVSSSSSQPIPILAPPPAPLNIVPSRARRQLAARLALHKQQAEAAQNEGSSGANDAHANDEQWQSNPFVIAGLEDDNTTSPGTVATEFTAVGNDDSPPSPTFHTGFTPPRSPSTNSSDEAAEELNETVRRKVRVPLEVDDDDDEYGEFRSAEMRDSDEEEEAIINESLGYSSFFGPSRYGGYNRSYGRDGFDNDEGNDSSDGEDGLVEILVPGRKSTSSN</sequence>
<keyword evidence="5" id="KW-1185">Reference proteome</keyword>
<dbReference type="PANTHER" id="PTHR12634:SF8">
    <property type="entry name" value="FIERY MOUNTAIN, ISOFORM D"/>
    <property type="match status" value="1"/>
</dbReference>